<gene>
    <name evidence="2" type="ORF">ARMGADRAFT_885622</name>
</gene>
<feature type="non-terminal residue" evidence="2">
    <location>
        <position position="1"/>
    </location>
</feature>
<sequence length="98" mass="11352">LDVEAAFPSAVIEWLLYNLQRQGVPEAYVHIAGLLLHNRRTRLKFDRFLSEWMGIDNGFRAGDPISMIFYDFYNADFFDIPSSQYELAVGFIDDKTVL</sequence>
<dbReference type="InterPro" id="IPR000477">
    <property type="entry name" value="RT_dom"/>
</dbReference>
<accession>A0A2H3CST3</accession>
<dbReference type="InParanoid" id="A0A2H3CST3"/>
<dbReference type="OMA" id="IDNGFRA"/>
<feature type="non-terminal residue" evidence="2">
    <location>
        <position position="98"/>
    </location>
</feature>
<evidence type="ECO:0000313" key="3">
    <source>
        <dbReference type="Proteomes" id="UP000217790"/>
    </source>
</evidence>
<feature type="domain" description="Reverse transcriptase" evidence="1">
    <location>
        <begin position="1"/>
        <end position="98"/>
    </location>
</feature>
<dbReference type="AlphaFoldDB" id="A0A2H3CST3"/>
<dbReference type="OrthoDB" id="3261136at2759"/>
<evidence type="ECO:0000313" key="2">
    <source>
        <dbReference type="EMBL" id="PBK79807.1"/>
    </source>
</evidence>
<proteinExistence type="predicted"/>
<dbReference type="STRING" id="47427.A0A2H3CST3"/>
<organism evidence="2 3">
    <name type="scientific">Armillaria gallica</name>
    <name type="common">Bulbous honey fungus</name>
    <name type="synonym">Armillaria bulbosa</name>
    <dbReference type="NCBI Taxonomy" id="47427"/>
    <lineage>
        <taxon>Eukaryota</taxon>
        <taxon>Fungi</taxon>
        <taxon>Dikarya</taxon>
        <taxon>Basidiomycota</taxon>
        <taxon>Agaricomycotina</taxon>
        <taxon>Agaricomycetes</taxon>
        <taxon>Agaricomycetidae</taxon>
        <taxon>Agaricales</taxon>
        <taxon>Marasmiineae</taxon>
        <taxon>Physalacriaceae</taxon>
        <taxon>Armillaria</taxon>
    </lineage>
</organism>
<evidence type="ECO:0000259" key="1">
    <source>
        <dbReference type="PROSITE" id="PS50878"/>
    </source>
</evidence>
<keyword evidence="3" id="KW-1185">Reference proteome</keyword>
<name>A0A2H3CST3_ARMGA</name>
<dbReference type="Proteomes" id="UP000217790">
    <property type="component" value="Unassembled WGS sequence"/>
</dbReference>
<dbReference type="EMBL" id="KZ293759">
    <property type="protein sequence ID" value="PBK79807.1"/>
    <property type="molecule type" value="Genomic_DNA"/>
</dbReference>
<protein>
    <recommendedName>
        <fullName evidence="1">Reverse transcriptase domain-containing protein</fullName>
    </recommendedName>
</protein>
<reference evidence="3" key="1">
    <citation type="journal article" date="2017" name="Nat. Ecol. Evol.">
        <title>Genome expansion and lineage-specific genetic innovations in the forest pathogenic fungi Armillaria.</title>
        <authorList>
            <person name="Sipos G."/>
            <person name="Prasanna A.N."/>
            <person name="Walter M.C."/>
            <person name="O'Connor E."/>
            <person name="Balint B."/>
            <person name="Krizsan K."/>
            <person name="Kiss B."/>
            <person name="Hess J."/>
            <person name="Varga T."/>
            <person name="Slot J."/>
            <person name="Riley R."/>
            <person name="Boka B."/>
            <person name="Rigling D."/>
            <person name="Barry K."/>
            <person name="Lee J."/>
            <person name="Mihaltcheva S."/>
            <person name="LaButti K."/>
            <person name="Lipzen A."/>
            <person name="Waldron R."/>
            <person name="Moloney N.M."/>
            <person name="Sperisen C."/>
            <person name="Kredics L."/>
            <person name="Vagvoelgyi C."/>
            <person name="Patrignani A."/>
            <person name="Fitzpatrick D."/>
            <person name="Nagy I."/>
            <person name="Doyle S."/>
            <person name="Anderson J.B."/>
            <person name="Grigoriev I.V."/>
            <person name="Gueldener U."/>
            <person name="Muensterkoetter M."/>
            <person name="Nagy L.G."/>
        </authorList>
    </citation>
    <scope>NUCLEOTIDE SEQUENCE [LARGE SCALE GENOMIC DNA]</scope>
    <source>
        <strain evidence="3">Ar21-2</strain>
    </source>
</reference>
<dbReference type="PROSITE" id="PS50878">
    <property type="entry name" value="RT_POL"/>
    <property type="match status" value="1"/>
</dbReference>